<dbReference type="PANTHER" id="PTHR47722">
    <property type="entry name" value="EXPRESSED PROTEIN"/>
    <property type="match status" value="1"/>
</dbReference>
<dbReference type="SUPFAM" id="SSF81383">
    <property type="entry name" value="F-box domain"/>
    <property type="match status" value="1"/>
</dbReference>
<evidence type="ECO:0000259" key="1">
    <source>
        <dbReference type="Pfam" id="PF12937"/>
    </source>
</evidence>
<dbReference type="InterPro" id="IPR001810">
    <property type="entry name" value="F-box_dom"/>
</dbReference>
<dbReference type="AlphaFoldDB" id="A0ABD3GU91"/>
<dbReference type="EMBL" id="JBJQOH010000007">
    <property type="protein sequence ID" value="KAL3681944.1"/>
    <property type="molecule type" value="Genomic_DNA"/>
</dbReference>
<dbReference type="PANTHER" id="PTHR47722:SF1">
    <property type="entry name" value="F-BOX DOMAIN CONTAINING PROTEIN, EXPRESSED"/>
    <property type="match status" value="1"/>
</dbReference>
<dbReference type="InterPro" id="IPR036047">
    <property type="entry name" value="F-box-like_dom_sf"/>
</dbReference>
<reference evidence="2 3" key="1">
    <citation type="submission" date="2024-09" db="EMBL/GenBank/DDBJ databases">
        <title>Chromosome-scale assembly of Riccia sorocarpa.</title>
        <authorList>
            <person name="Paukszto L."/>
        </authorList>
    </citation>
    <scope>NUCLEOTIDE SEQUENCE [LARGE SCALE GENOMIC DNA]</scope>
    <source>
        <strain evidence="2">LP-2024</strain>
        <tissue evidence="2">Aerial parts of the thallus</tissue>
    </source>
</reference>
<keyword evidence="3" id="KW-1185">Reference proteome</keyword>
<organism evidence="2 3">
    <name type="scientific">Riccia sorocarpa</name>
    <dbReference type="NCBI Taxonomy" id="122646"/>
    <lineage>
        <taxon>Eukaryota</taxon>
        <taxon>Viridiplantae</taxon>
        <taxon>Streptophyta</taxon>
        <taxon>Embryophyta</taxon>
        <taxon>Marchantiophyta</taxon>
        <taxon>Marchantiopsida</taxon>
        <taxon>Marchantiidae</taxon>
        <taxon>Marchantiales</taxon>
        <taxon>Ricciaceae</taxon>
        <taxon>Riccia</taxon>
    </lineage>
</organism>
<accession>A0ABD3GU91</accession>
<feature type="domain" description="F-box" evidence="1">
    <location>
        <begin position="89"/>
        <end position="116"/>
    </location>
</feature>
<name>A0ABD3GU91_9MARC</name>
<dbReference type="Pfam" id="PF12937">
    <property type="entry name" value="F-box-like"/>
    <property type="match status" value="1"/>
</dbReference>
<comment type="caution">
    <text evidence="2">The sequence shown here is derived from an EMBL/GenBank/DDBJ whole genome shotgun (WGS) entry which is preliminary data.</text>
</comment>
<evidence type="ECO:0000313" key="2">
    <source>
        <dbReference type="EMBL" id="KAL3681944.1"/>
    </source>
</evidence>
<dbReference type="Gene3D" id="1.20.1280.50">
    <property type="match status" value="1"/>
</dbReference>
<sequence length="328" mass="37372">MLRPAANQSSRGEMQKVKLGRLHTVFCWKLPPYEFEFGVLEKRSSPGVVITIIKRYDGAVWRIQGKAVGRLCGIEAGTPPQGVWLRVWQDLASCMCVCRQWRDVARDEYLWKQLCAKRWPSVCSAQGTLATASPNSFFSLYSRFWRKPRTRSLPAPRLTFDNLEFYLDIWSEEQSIFSTVVPGAHVRSRMESVPQGISETMRYHLHSEAYKLTVAVSPRLSVKLDDSVLVSLLVRRSDDNRVACIIDRSSFGYLDGHGNLAHAFDFLQISPRYPFVSQIRAWVVLLLLDSVDGESQEVFGIELDFGDVANSDCELLCLLEILDWKSIE</sequence>
<gene>
    <name evidence="2" type="ORF">R1sor_024900</name>
</gene>
<proteinExistence type="predicted"/>
<evidence type="ECO:0000313" key="3">
    <source>
        <dbReference type="Proteomes" id="UP001633002"/>
    </source>
</evidence>
<dbReference type="Proteomes" id="UP001633002">
    <property type="component" value="Unassembled WGS sequence"/>
</dbReference>
<dbReference type="InterPro" id="IPR044207">
    <property type="entry name" value="At5g39250-like"/>
</dbReference>
<protein>
    <recommendedName>
        <fullName evidence="1">F-box domain-containing protein</fullName>
    </recommendedName>
</protein>